<accession>S9PJM3</accession>
<dbReference type="GO" id="GO:0042597">
    <property type="term" value="C:periplasmic space"/>
    <property type="evidence" value="ECO:0007669"/>
    <property type="project" value="UniProtKB-SubCell"/>
</dbReference>
<dbReference type="Gene3D" id="3.40.190.10">
    <property type="entry name" value="Periplasmic binding protein-like II"/>
    <property type="match status" value="1"/>
</dbReference>
<evidence type="ECO:0000313" key="3">
    <source>
        <dbReference type="EMBL" id="EPX64485.1"/>
    </source>
</evidence>
<dbReference type="RefSeq" id="WP_002631392.1">
    <property type="nucleotide sequence ID" value="NZ_ANAH02000003.1"/>
</dbReference>
<dbReference type="CDD" id="cd14748">
    <property type="entry name" value="PBP2_UgpB"/>
    <property type="match status" value="1"/>
</dbReference>
<proteinExistence type="inferred from homology"/>
<dbReference type="InterPro" id="IPR006059">
    <property type="entry name" value="SBP"/>
</dbReference>
<sequence>MTWALGTGAAAALGGCQESRSPRESRDSRVTLTFWNGFTGGDGAYIKKLVEQFNQASPGIQVKMNIYLWADFFQKVPGAVISGQAPDVCVMHLDGIPTNAARSIIMPIDDIAQSLGLKASDYTSQEVWEGGLYKGKRYGIPFDMHPLGMYYNKGVLRRAGLDPEKPPRTGDEYMAALEQLKGKGIQGHWMAPFLFTGTFQFESLLWQFGGELFDPGVTRATFDSDAGVQALTWMVDLVKKGYSPPNVGQDADFIAFQNGQNAFNWNGIWQINALDEVPGLEWGPAPIPRIGPQEAVWGNSHQFVLMRQRSPDPRKLEAARTFIQWMSQRSVEWLESGKIPVLQRVAESPEFKSLEKQGQFARQAPYIRFPPAVAGISDALAMVDKAVNQAVLGKASPADALKAAAAQATQVVRDNHEKYGD</sequence>
<comment type="caution">
    <text evidence="3">The sequence shown here is derived from an EMBL/GenBank/DDBJ whole genome shotgun (WGS) entry which is preliminary data.</text>
</comment>
<evidence type="ECO:0000256" key="1">
    <source>
        <dbReference type="ARBA" id="ARBA00004418"/>
    </source>
</evidence>
<dbReference type="EMBL" id="ANAH02000003">
    <property type="protein sequence ID" value="EPX64485.1"/>
    <property type="molecule type" value="Genomic_DNA"/>
</dbReference>
<keyword evidence="4" id="KW-1185">Reference proteome</keyword>
<evidence type="ECO:0000313" key="4">
    <source>
        <dbReference type="Proteomes" id="UP000011682"/>
    </source>
</evidence>
<dbReference type="PANTHER" id="PTHR43649:SF12">
    <property type="entry name" value="DIACETYLCHITOBIOSE BINDING PROTEIN DASA"/>
    <property type="match status" value="1"/>
</dbReference>
<dbReference type="Proteomes" id="UP000011682">
    <property type="component" value="Unassembled WGS sequence"/>
</dbReference>
<protein>
    <submittedName>
        <fullName evidence="3">ABC transporter, sugar binding protein</fullName>
    </submittedName>
</protein>
<dbReference type="InterPro" id="IPR050490">
    <property type="entry name" value="Bact_solute-bd_prot1"/>
</dbReference>
<comment type="subcellular location">
    <subcellularLocation>
        <location evidence="1">Periplasm</location>
    </subcellularLocation>
</comment>
<name>S9PJM3_CYSF2</name>
<dbReference type="PANTHER" id="PTHR43649">
    <property type="entry name" value="ARABINOSE-BINDING PROTEIN-RELATED"/>
    <property type="match status" value="1"/>
</dbReference>
<gene>
    <name evidence="3" type="ORF">D187_004574</name>
</gene>
<dbReference type="AlphaFoldDB" id="S9PJM3"/>
<organism evidence="3 4">
    <name type="scientific">Cystobacter fuscus (strain ATCC 25194 / DSM 2262 / NBRC 100088 / M29)</name>
    <dbReference type="NCBI Taxonomy" id="1242864"/>
    <lineage>
        <taxon>Bacteria</taxon>
        <taxon>Pseudomonadati</taxon>
        <taxon>Myxococcota</taxon>
        <taxon>Myxococcia</taxon>
        <taxon>Myxococcales</taxon>
        <taxon>Cystobacterineae</taxon>
        <taxon>Archangiaceae</taxon>
        <taxon>Cystobacter</taxon>
    </lineage>
</organism>
<dbReference type="eggNOG" id="COG1653">
    <property type="taxonomic scope" value="Bacteria"/>
</dbReference>
<dbReference type="Pfam" id="PF01547">
    <property type="entry name" value="SBP_bac_1"/>
    <property type="match status" value="1"/>
</dbReference>
<evidence type="ECO:0000256" key="2">
    <source>
        <dbReference type="ARBA" id="ARBA00008520"/>
    </source>
</evidence>
<dbReference type="SUPFAM" id="SSF53850">
    <property type="entry name" value="Periplasmic binding protein-like II"/>
    <property type="match status" value="1"/>
</dbReference>
<reference evidence="3" key="1">
    <citation type="submission" date="2013-05" db="EMBL/GenBank/DDBJ databases">
        <title>Genome assembly of Cystobacter fuscus DSM 2262.</title>
        <authorList>
            <person name="Sharma G."/>
            <person name="Khatri I."/>
            <person name="Kaur C."/>
            <person name="Mayilraj S."/>
            <person name="Subramanian S."/>
        </authorList>
    </citation>
    <scope>NUCLEOTIDE SEQUENCE [LARGE SCALE GENOMIC DNA]</scope>
    <source>
        <strain evidence="3">DSM 2262</strain>
    </source>
</reference>
<comment type="similarity">
    <text evidence="2">Belongs to the bacterial solute-binding protein 1 family.</text>
</comment>